<reference evidence="6 7" key="1">
    <citation type="submission" date="2016-06" db="EMBL/GenBank/DDBJ databases">
        <authorList>
            <person name="Kjaerup R.B."/>
            <person name="Dalgaard T.S."/>
            <person name="Juul-Madsen H.R."/>
        </authorList>
    </citation>
    <scope>NUCLEOTIDE SEQUENCE [LARGE SCALE GENOMIC DNA]</scope>
    <source>
        <strain evidence="6 7">DSM 45626</strain>
    </source>
</reference>
<proteinExistence type="inferred from homology"/>
<dbReference type="SUPFAM" id="SSF51011">
    <property type="entry name" value="Glycosyl hydrolase domain"/>
    <property type="match status" value="1"/>
</dbReference>
<protein>
    <submittedName>
        <fullName evidence="6">Glucosylceramidase</fullName>
    </submittedName>
</protein>
<dbReference type="InterPro" id="IPR039514">
    <property type="entry name" value="6GAL-like"/>
</dbReference>
<feature type="domain" description="Glycosyl hydrolase family 30 beta sandwich" evidence="5">
    <location>
        <begin position="403"/>
        <end position="486"/>
    </location>
</feature>
<evidence type="ECO:0000256" key="1">
    <source>
        <dbReference type="ARBA" id="ARBA00005382"/>
    </source>
</evidence>
<sequence length="494" mass="52960">MSVVCPECLPRDVKENFVFRSRNVASAVATAVAAVTVLAGTPAHAGTPPGPQLSLDLDRAEIHQSIDGFGYSIAFQRATLVHDLSEAKRAEVLDLLLDRRKGAAPTILRLGIGSSATDVYDNMLSIQPTDPGGPTATPNYQWDGWDGGQVWYAKEARKRGINRFYADAWSAPGYMKDSGTDANGGSLCGLSGVTCAGGDWREAYARYLVQYARFYRQEGIRLDEIGFTNEPDWTAPYASMRFTPAQAAEFVKVLGPIAEQAGVGLVCCDSFGWQQSDAYAQAIEADPEARRHLDLFTGHGYASPSDRPLPTTAPTWMTEWAPSSTADGWNEAWDSGKGTDGIAVAQRIHDTLAKADASAFVYWLGSSRGATAALVQVDNATDSYRVSSRLYAFAAYSRFIRPGAVRIGVDGAPAGLAVSAYRNADGTEVVQVINTSTEAVRTSVDLRRPTAYLTDSTHRLEQVDGLVSGRGAHATVELPPRSLTTLVGGHPGRG</sequence>
<accession>A0A1C4WGN4</accession>
<dbReference type="Proteomes" id="UP000199375">
    <property type="component" value="Unassembled WGS sequence"/>
</dbReference>
<dbReference type="EMBL" id="FMCW01000015">
    <property type="protein sequence ID" value="SCE95309.1"/>
    <property type="molecule type" value="Genomic_DNA"/>
</dbReference>
<keyword evidence="2" id="KW-0732">Signal</keyword>
<dbReference type="InterPro" id="IPR033452">
    <property type="entry name" value="GH30_C"/>
</dbReference>
<dbReference type="GO" id="GO:0006680">
    <property type="term" value="P:glucosylceramide catabolic process"/>
    <property type="evidence" value="ECO:0007669"/>
    <property type="project" value="TreeGrafter"/>
</dbReference>
<gene>
    <name evidence="6" type="ORF">GA0070558_115104</name>
</gene>
<keyword evidence="3" id="KW-0378">Hydrolase</keyword>
<evidence type="ECO:0000259" key="5">
    <source>
        <dbReference type="Pfam" id="PF17189"/>
    </source>
</evidence>
<dbReference type="PANTHER" id="PTHR11069">
    <property type="entry name" value="GLUCOSYLCERAMIDASE"/>
    <property type="match status" value="1"/>
</dbReference>
<organism evidence="6 7">
    <name type="scientific">Micromonospora haikouensis</name>
    <dbReference type="NCBI Taxonomy" id="686309"/>
    <lineage>
        <taxon>Bacteria</taxon>
        <taxon>Bacillati</taxon>
        <taxon>Actinomycetota</taxon>
        <taxon>Actinomycetes</taxon>
        <taxon>Micromonosporales</taxon>
        <taxon>Micromonosporaceae</taxon>
        <taxon>Micromonospora</taxon>
    </lineage>
</organism>
<dbReference type="PANTHER" id="PTHR11069:SF23">
    <property type="entry name" value="LYSOSOMAL ACID GLUCOSYLCERAMIDASE"/>
    <property type="match status" value="1"/>
</dbReference>
<dbReference type="Pfam" id="PF17189">
    <property type="entry name" value="Glyco_hydro_30C"/>
    <property type="match status" value="1"/>
</dbReference>
<dbReference type="GO" id="GO:0004348">
    <property type="term" value="F:glucosylceramidase activity"/>
    <property type="evidence" value="ECO:0007669"/>
    <property type="project" value="InterPro"/>
</dbReference>
<evidence type="ECO:0000256" key="2">
    <source>
        <dbReference type="ARBA" id="ARBA00022729"/>
    </source>
</evidence>
<feature type="domain" description="Endo-beta-1,6-galactanase-like" evidence="4">
    <location>
        <begin position="135"/>
        <end position="263"/>
    </location>
</feature>
<evidence type="ECO:0000313" key="6">
    <source>
        <dbReference type="EMBL" id="SCE95309.1"/>
    </source>
</evidence>
<dbReference type="InterPro" id="IPR017853">
    <property type="entry name" value="GH"/>
</dbReference>
<dbReference type="InterPro" id="IPR013780">
    <property type="entry name" value="Glyco_hydro_b"/>
</dbReference>
<dbReference type="GO" id="GO:0016020">
    <property type="term" value="C:membrane"/>
    <property type="evidence" value="ECO:0007669"/>
    <property type="project" value="GOC"/>
</dbReference>
<dbReference type="Gene3D" id="2.60.40.1180">
    <property type="entry name" value="Golgi alpha-mannosidase II"/>
    <property type="match status" value="1"/>
</dbReference>
<dbReference type="InterPro" id="IPR001139">
    <property type="entry name" value="Glyco_hydro_30"/>
</dbReference>
<dbReference type="SUPFAM" id="SSF51445">
    <property type="entry name" value="(Trans)glycosidases"/>
    <property type="match status" value="1"/>
</dbReference>
<dbReference type="Gene3D" id="3.20.20.80">
    <property type="entry name" value="Glycosidases"/>
    <property type="match status" value="1"/>
</dbReference>
<comment type="similarity">
    <text evidence="1">Belongs to the glycosyl hydrolase 30 family.</text>
</comment>
<evidence type="ECO:0000313" key="7">
    <source>
        <dbReference type="Proteomes" id="UP000199375"/>
    </source>
</evidence>
<evidence type="ECO:0000259" key="4">
    <source>
        <dbReference type="Pfam" id="PF14587"/>
    </source>
</evidence>
<dbReference type="AlphaFoldDB" id="A0A1C4WGN4"/>
<dbReference type="Pfam" id="PF14587">
    <property type="entry name" value="Glyco_hydr_30_2"/>
    <property type="match status" value="1"/>
</dbReference>
<name>A0A1C4WGN4_9ACTN</name>
<evidence type="ECO:0000256" key="3">
    <source>
        <dbReference type="ARBA" id="ARBA00022801"/>
    </source>
</evidence>